<dbReference type="Pfam" id="PF13435">
    <property type="entry name" value="Cytochrome_C554"/>
    <property type="match status" value="2"/>
</dbReference>
<sequence length="421" mass="46894">MRLCLCLVLCVVLLAVYGCSGGETSYDIKAITSVEKTYVGSDECKYCHLEHYDSWKATLHSRMLQDAKANKDVFVVKLDPDKIRADFRKIEKKLKVPPDEIYIPREDEVLYTIGSQWKQRYIVNKNGDLYISPVQYNIETGRFVNYHEHDWDKRPWMLKCGGCHATGVDLASKTLTEPGVGCEACHGPGSHHVALPKTAVFDKRSTIVNPAKLTPGVAVQICGSCHNRGKSTMVKGGGWPVGYKPGKALTSYYNSTSYEAGDKKHVYANEFSKGHHQQYIDWQQSKHYLEGVTCNSCHYVHQLGVPSTRYQTRASGSSQCLSCHPMINNNQAHAIHSFGNCVGCHMPRIAKSAESGDIHSHVFMALLPKDTLANPAIPNSCQTCHEHKDQDLKKLQMRFEALAQLPKPQGKVIGNVGDMGK</sequence>
<evidence type="ECO:0000256" key="2">
    <source>
        <dbReference type="SAM" id="SignalP"/>
    </source>
</evidence>
<dbReference type="KEGG" id="dfl:DFE_1892"/>
<accession>A0A2Z6AZH0</accession>
<dbReference type="EMBL" id="AP017378">
    <property type="protein sequence ID" value="BBD08618.1"/>
    <property type="molecule type" value="Genomic_DNA"/>
</dbReference>
<dbReference type="PANTHER" id="PTHR35038:SF8">
    <property type="entry name" value="C-TYPE POLYHEME CYTOCHROME OMCC"/>
    <property type="match status" value="1"/>
</dbReference>
<dbReference type="InterPro" id="IPR051829">
    <property type="entry name" value="Multiheme_Cytochr_ET"/>
</dbReference>
<evidence type="ECO:0000313" key="5">
    <source>
        <dbReference type="Proteomes" id="UP000269883"/>
    </source>
</evidence>
<dbReference type="OrthoDB" id="9814800at2"/>
<dbReference type="Proteomes" id="UP000269883">
    <property type="component" value="Chromosome"/>
</dbReference>
<evidence type="ECO:0000313" key="4">
    <source>
        <dbReference type="EMBL" id="BBD08618.1"/>
    </source>
</evidence>
<feature type="domain" description="Cytochrome c-552/4" evidence="3">
    <location>
        <begin position="158"/>
        <end position="187"/>
    </location>
</feature>
<evidence type="ECO:0000259" key="3">
    <source>
        <dbReference type="Pfam" id="PF13435"/>
    </source>
</evidence>
<name>A0A2Z6AZH0_9BACT</name>
<dbReference type="AlphaFoldDB" id="A0A2Z6AZH0"/>
<gene>
    <name evidence="4" type="ORF">DFE_1892</name>
</gene>
<feature type="signal peptide" evidence="2">
    <location>
        <begin position="1"/>
        <end position="21"/>
    </location>
</feature>
<keyword evidence="1 2" id="KW-0732">Signal</keyword>
<feature type="chain" id="PRO_5016369396" evidence="2">
    <location>
        <begin position="22"/>
        <end position="421"/>
    </location>
</feature>
<dbReference type="InterPro" id="IPR023155">
    <property type="entry name" value="Cyt_c-552/4"/>
</dbReference>
<reference evidence="4 5" key="1">
    <citation type="journal article" date="2018" name="Sci. Adv.">
        <title>Multi-heme cytochromes provide a pathway for survival in energy-limited environments.</title>
        <authorList>
            <person name="Deng X."/>
            <person name="Dohmae N."/>
            <person name="Nealson K.H."/>
            <person name="Hashimoto K."/>
            <person name="Okamoto A."/>
        </authorList>
    </citation>
    <scope>NUCLEOTIDE SEQUENCE [LARGE SCALE GENOMIC DNA]</scope>
    <source>
        <strain evidence="4 5">IS5</strain>
    </source>
</reference>
<evidence type="ECO:0000256" key="1">
    <source>
        <dbReference type="ARBA" id="ARBA00022729"/>
    </source>
</evidence>
<protein>
    <submittedName>
        <fullName evidence="4">Cytochrome c family protein</fullName>
    </submittedName>
</protein>
<dbReference type="InterPro" id="IPR036280">
    <property type="entry name" value="Multihaem_cyt_sf"/>
</dbReference>
<keyword evidence="5" id="KW-1185">Reference proteome</keyword>
<dbReference type="SUPFAM" id="SSF48695">
    <property type="entry name" value="Multiheme cytochromes"/>
    <property type="match status" value="1"/>
</dbReference>
<feature type="domain" description="Cytochrome c-552/4" evidence="3">
    <location>
        <begin position="43"/>
        <end position="74"/>
    </location>
</feature>
<dbReference type="PANTHER" id="PTHR35038">
    <property type="entry name" value="DISSIMILATORY SULFITE REDUCTASE SIRA"/>
    <property type="match status" value="1"/>
</dbReference>
<dbReference type="Gene3D" id="1.10.1130.10">
    <property type="entry name" value="Flavocytochrome C3, Chain A"/>
    <property type="match status" value="2"/>
</dbReference>
<dbReference type="PROSITE" id="PS51257">
    <property type="entry name" value="PROKAR_LIPOPROTEIN"/>
    <property type="match status" value="1"/>
</dbReference>
<organism evidence="4 5">
    <name type="scientific">Desulfovibrio ferrophilus</name>
    <dbReference type="NCBI Taxonomy" id="241368"/>
    <lineage>
        <taxon>Bacteria</taxon>
        <taxon>Pseudomonadati</taxon>
        <taxon>Thermodesulfobacteriota</taxon>
        <taxon>Desulfovibrionia</taxon>
        <taxon>Desulfovibrionales</taxon>
        <taxon>Desulfovibrionaceae</taxon>
        <taxon>Desulfovibrio</taxon>
    </lineage>
</organism>
<proteinExistence type="predicted"/>